<feature type="compositionally biased region" description="Acidic residues" evidence="1">
    <location>
        <begin position="50"/>
        <end position="60"/>
    </location>
</feature>
<protein>
    <recommendedName>
        <fullName evidence="5">Lipoprotein</fullName>
    </recommendedName>
</protein>
<proteinExistence type="predicted"/>
<dbReference type="EMBL" id="BDCX01000007">
    <property type="protein sequence ID" value="GAT67680.1"/>
    <property type="molecule type" value="Genomic_DNA"/>
</dbReference>
<keyword evidence="2" id="KW-0732">Signal</keyword>
<dbReference type="PROSITE" id="PS51257">
    <property type="entry name" value="PROKAR_LIPOPROTEIN"/>
    <property type="match status" value="1"/>
</dbReference>
<name>A0A171D5P0_9ACTN</name>
<reference evidence="3 4" key="1">
    <citation type="journal article" date="2016" name="Genome Announc.">
        <title>Draft Genome Sequence of Planomonospora sphaerica JCM9374, a Rare Actinomycete.</title>
        <authorList>
            <person name="Dohra H."/>
            <person name="Suzuki T."/>
            <person name="Inoue Y."/>
            <person name="Kodani S."/>
        </authorList>
    </citation>
    <scope>NUCLEOTIDE SEQUENCE [LARGE SCALE GENOMIC DNA]</scope>
    <source>
        <strain evidence="3 4">JCM 9374</strain>
    </source>
</reference>
<feature type="region of interest" description="Disordered" evidence="1">
    <location>
        <begin position="198"/>
        <end position="289"/>
    </location>
</feature>
<dbReference type="Proteomes" id="UP000077701">
    <property type="component" value="Unassembled WGS sequence"/>
</dbReference>
<evidence type="ECO:0000313" key="4">
    <source>
        <dbReference type="Proteomes" id="UP000077701"/>
    </source>
</evidence>
<feature type="region of interest" description="Disordered" evidence="1">
    <location>
        <begin position="24"/>
        <end position="64"/>
    </location>
</feature>
<evidence type="ECO:0000256" key="2">
    <source>
        <dbReference type="SAM" id="SignalP"/>
    </source>
</evidence>
<organism evidence="3 4">
    <name type="scientific">Planomonospora sphaerica</name>
    <dbReference type="NCBI Taxonomy" id="161355"/>
    <lineage>
        <taxon>Bacteria</taxon>
        <taxon>Bacillati</taxon>
        <taxon>Actinomycetota</taxon>
        <taxon>Actinomycetes</taxon>
        <taxon>Streptosporangiales</taxon>
        <taxon>Streptosporangiaceae</taxon>
        <taxon>Planomonospora</taxon>
    </lineage>
</organism>
<evidence type="ECO:0000313" key="3">
    <source>
        <dbReference type="EMBL" id="GAT67680.1"/>
    </source>
</evidence>
<evidence type="ECO:0000256" key="1">
    <source>
        <dbReference type="SAM" id="MobiDB-lite"/>
    </source>
</evidence>
<comment type="caution">
    <text evidence="3">The sequence shown here is derived from an EMBL/GenBank/DDBJ whole genome shotgun (WGS) entry which is preliminary data.</text>
</comment>
<accession>A0A171D5P0</accession>
<feature type="compositionally biased region" description="Low complexity" evidence="1">
    <location>
        <begin position="24"/>
        <end position="36"/>
    </location>
</feature>
<reference evidence="4" key="2">
    <citation type="submission" date="2016-04" db="EMBL/GenBank/DDBJ databases">
        <title>Planomonospora sphaerica JCM9374 whole genome shotgun sequence.</title>
        <authorList>
            <person name="Suzuki T."/>
            <person name="Dohra H."/>
            <person name="Kodani S."/>
        </authorList>
    </citation>
    <scope>NUCLEOTIDE SEQUENCE [LARGE SCALE GENOMIC DNA]</scope>
    <source>
        <strain evidence="4">JCM 9374</strain>
    </source>
</reference>
<keyword evidence="4" id="KW-1185">Reference proteome</keyword>
<feature type="compositionally biased region" description="Polar residues" evidence="1">
    <location>
        <begin position="264"/>
        <end position="277"/>
    </location>
</feature>
<dbReference type="AlphaFoldDB" id="A0A171D5P0"/>
<feature type="chain" id="PRO_5039426783" description="Lipoprotein" evidence="2">
    <location>
        <begin position="20"/>
        <end position="289"/>
    </location>
</feature>
<evidence type="ECO:0008006" key="5">
    <source>
        <dbReference type="Google" id="ProtNLM"/>
    </source>
</evidence>
<gene>
    <name evidence="3" type="ORF">PS9374_03338</name>
</gene>
<feature type="signal peptide" evidence="2">
    <location>
        <begin position="1"/>
        <end position="19"/>
    </location>
</feature>
<feature type="compositionally biased region" description="Acidic residues" evidence="1">
    <location>
        <begin position="217"/>
        <end position="232"/>
    </location>
</feature>
<sequence>MRSALRSSVSILIAVLALAACTGSPPGTGSPSGAAGSPPPAAPTAAVSEESSEEDDGSEGEEGHIEICVVKSTRMRAAYQRCDDAGRGYAWYFLPWSAPVPANGRTARKGSFRRPSGGILRARAKGGKSANAYLPPDEEDRFQVCVRRSDRIRFPDVKCASGKTGKRVFSWYYIRIDRHAPALGGRAEEGSFRAPYGDAHRTAAKGGSGTGAAIGHEDEEDFEGDEDFEDGSGGDSGGAADESDDSGGSGSDDADGGVTGCGFNCTSRCTGICTGNDSRSRARTRSGRR</sequence>